<evidence type="ECO:0000313" key="3">
    <source>
        <dbReference type="Proteomes" id="UP000269721"/>
    </source>
</evidence>
<sequence length="126" mass="13518">MHKVVPALLQVARFGAGGGWQVANLIPSTLPISVICPPSPSGGYAISNKLETSPGRALRREGFQAYPGGRNAYRGTRPPTFLTTTPPPKQQDSTEHPPPGRSQFQKKLKAPVRYDVTTSATLAPTR</sequence>
<reference evidence="3" key="1">
    <citation type="journal article" date="2018" name="Nat. Microbiol.">
        <title>Leveraging single-cell genomics to expand the fungal tree of life.</title>
        <authorList>
            <person name="Ahrendt S.R."/>
            <person name="Quandt C.A."/>
            <person name="Ciobanu D."/>
            <person name="Clum A."/>
            <person name="Salamov A."/>
            <person name="Andreopoulos B."/>
            <person name="Cheng J.F."/>
            <person name="Woyke T."/>
            <person name="Pelin A."/>
            <person name="Henrissat B."/>
            <person name="Reynolds N.K."/>
            <person name="Benny G.L."/>
            <person name="Smith M.E."/>
            <person name="James T.Y."/>
            <person name="Grigoriev I.V."/>
        </authorList>
    </citation>
    <scope>NUCLEOTIDE SEQUENCE [LARGE SCALE GENOMIC DNA]</scope>
</reference>
<name>A0A4P9WU16_9FUNG</name>
<dbReference type="AlphaFoldDB" id="A0A4P9WU16"/>
<protein>
    <submittedName>
        <fullName evidence="2">Uncharacterized protein</fullName>
    </submittedName>
</protein>
<gene>
    <name evidence="2" type="ORF">BDK51DRAFT_28877</name>
</gene>
<dbReference type="Proteomes" id="UP000269721">
    <property type="component" value="Unassembled WGS sequence"/>
</dbReference>
<organism evidence="2 3">
    <name type="scientific">Blyttiomyces helicus</name>
    <dbReference type="NCBI Taxonomy" id="388810"/>
    <lineage>
        <taxon>Eukaryota</taxon>
        <taxon>Fungi</taxon>
        <taxon>Fungi incertae sedis</taxon>
        <taxon>Chytridiomycota</taxon>
        <taxon>Chytridiomycota incertae sedis</taxon>
        <taxon>Chytridiomycetes</taxon>
        <taxon>Chytridiomycetes incertae sedis</taxon>
        <taxon>Blyttiomyces</taxon>
    </lineage>
</organism>
<feature type="region of interest" description="Disordered" evidence="1">
    <location>
        <begin position="64"/>
        <end position="126"/>
    </location>
</feature>
<proteinExistence type="predicted"/>
<feature type="compositionally biased region" description="Polar residues" evidence="1">
    <location>
        <begin position="116"/>
        <end position="126"/>
    </location>
</feature>
<keyword evidence="3" id="KW-1185">Reference proteome</keyword>
<accession>A0A4P9WU16</accession>
<evidence type="ECO:0000256" key="1">
    <source>
        <dbReference type="SAM" id="MobiDB-lite"/>
    </source>
</evidence>
<dbReference type="EMBL" id="KZ993854">
    <property type="protein sequence ID" value="RKO94606.1"/>
    <property type="molecule type" value="Genomic_DNA"/>
</dbReference>
<evidence type="ECO:0000313" key="2">
    <source>
        <dbReference type="EMBL" id="RKO94606.1"/>
    </source>
</evidence>